<dbReference type="Pfam" id="PF00990">
    <property type="entry name" value="GGDEF"/>
    <property type="match status" value="1"/>
</dbReference>
<dbReference type="PROSITE" id="PS50112">
    <property type="entry name" value="PAS"/>
    <property type="match status" value="1"/>
</dbReference>
<keyword evidence="4" id="KW-0808">Transferase</keyword>
<dbReference type="InterPro" id="IPR013767">
    <property type="entry name" value="PAS_fold"/>
</dbReference>
<dbReference type="SMART" id="SM00091">
    <property type="entry name" value="PAS"/>
    <property type="match status" value="2"/>
</dbReference>
<dbReference type="EMBL" id="JBBAXC010000015">
    <property type="protein sequence ID" value="MEI5908722.1"/>
    <property type="molecule type" value="Genomic_DNA"/>
</dbReference>
<dbReference type="PANTHER" id="PTHR46663:SF2">
    <property type="entry name" value="GGDEF DOMAIN-CONTAINING PROTEIN"/>
    <property type="match status" value="1"/>
</dbReference>
<dbReference type="RefSeq" id="WP_336588170.1">
    <property type="nucleotide sequence ID" value="NZ_JBBAXC010000015.1"/>
</dbReference>
<dbReference type="Gene3D" id="3.30.70.270">
    <property type="match status" value="1"/>
</dbReference>
<dbReference type="SUPFAM" id="SSF55073">
    <property type="entry name" value="Nucleotide cyclase"/>
    <property type="match status" value="1"/>
</dbReference>
<dbReference type="InterPro" id="IPR000014">
    <property type="entry name" value="PAS"/>
</dbReference>
<dbReference type="PROSITE" id="PS50113">
    <property type="entry name" value="PAC"/>
    <property type="match status" value="1"/>
</dbReference>
<dbReference type="CDD" id="cd00130">
    <property type="entry name" value="PAS"/>
    <property type="match status" value="1"/>
</dbReference>
<dbReference type="Gene3D" id="3.30.450.20">
    <property type="entry name" value="PAS domain"/>
    <property type="match status" value="2"/>
</dbReference>
<evidence type="ECO:0000313" key="5">
    <source>
        <dbReference type="Proteomes" id="UP001312865"/>
    </source>
</evidence>
<dbReference type="InterPro" id="IPR000700">
    <property type="entry name" value="PAS-assoc_C"/>
</dbReference>
<dbReference type="NCBIfam" id="TIGR00254">
    <property type="entry name" value="GGDEF"/>
    <property type="match status" value="1"/>
</dbReference>
<dbReference type="SMART" id="SM00267">
    <property type="entry name" value="GGDEF"/>
    <property type="match status" value="1"/>
</dbReference>
<dbReference type="InterPro" id="IPR029787">
    <property type="entry name" value="Nucleotide_cyclase"/>
</dbReference>
<accession>A0ABU8HHG9</accession>
<dbReference type="PANTHER" id="PTHR46663">
    <property type="entry name" value="DIGUANYLATE CYCLASE DGCT-RELATED"/>
    <property type="match status" value="1"/>
</dbReference>
<dbReference type="Pfam" id="PF13426">
    <property type="entry name" value="PAS_9"/>
    <property type="match status" value="1"/>
</dbReference>
<dbReference type="InterPro" id="IPR000160">
    <property type="entry name" value="GGDEF_dom"/>
</dbReference>
<sequence length="463" mass="53748">MSELNQLPSPEGCRLLFDQMDDFVYIIERADSIYQCYFANEKANRWFGEPLRGKTVEEVFPNERERRIEKLFDHVFTTQKAHTYEGSCFHYHAAEISLSPVIVEGKCLYIVAIIRNLSPQQRLEKDGDEETIYSIPAERKRIPVNTSLQPDSMENQDDDSEVQRQAELYRLITENTHDLIMITNREGEISYASSSHEKLLEYNVTQMIGRNWNEFIMSTFRDGWNQYVLNVINHEEDSLFECLLSTSTLNEIWIEMKANLIYNQQGTIESIVYVSREITDRKKLEQELKFMAYHDSLTKLPNRRYVKSVFEDMKENVDNANASMALCYIDGDNFKKVNDRYGHDVGDEFIRLFGQTIKQSIRTADILARLGGDEFLLVLPNLQQEKDILQVIKRIQKYLSEGFKIAGQPFFPTSSIGVCIYPNDGTDLDTLMVQADKALYRAKSLGKNQVEFYKEIANYGFGI</sequence>
<dbReference type="Pfam" id="PF00989">
    <property type="entry name" value="PAS"/>
    <property type="match status" value="1"/>
</dbReference>
<dbReference type="NCBIfam" id="TIGR00229">
    <property type="entry name" value="sensory_box"/>
    <property type="match status" value="1"/>
</dbReference>
<dbReference type="InterPro" id="IPR052163">
    <property type="entry name" value="DGC-Regulatory_Protein"/>
</dbReference>
<gene>
    <name evidence="4" type="ORF">WAK64_16870</name>
</gene>
<dbReference type="SUPFAM" id="SSF55785">
    <property type="entry name" value="PYP-like sensor domain (PAS domain)"/>
    <property type="match status" value="2"/>
</dbReference>
<reference evidence="4 5" key="1">
    <citation type="journal article" date="2018" name="J. Microbiol.">
        <title>Bacillus spongiae sp. nov., isolated from sponge of Jeju Island.</title>
        <authorList>
            <person name="Lee G.E."/>
            <person name="Im W.T."/>
            <person name="Park J.S."/>
        </authorList>
    </citation>
    <scope>NUCLEOTIDE SEQUENCE [LARGE SCALE GENOMIC DNA]</scope>
    <source>
        <strain evidence="4 5">135PIL107-10</strain>
    </source>
</reference>
<name>A0ABU8HHG9_9BACI</name>
<dbReference type="GO" id="GO:0052621">
    <property type="term" value="F:diguanylate cyclase activity"/>
    <property type="evidence" value="ECO:0007669"/>
    <property type="project" value="UniProtKB-EC"/>
</dbReference>
<dbReference type="Proteomes" id="UP001312865">
    <property type="component" value="Unassembled WGS sequence"/>
</dbReference>
<protein>
    <submittedName>
        <fullName evidence="4">Sensor domain-containing diguanylate cyclase</fullName>
        <ecNumber evidence="4">2.7.7.65</ecNumber>
    </submittedName>
</protein>
<feature type="domain" description="GGDEF" evidence="3">
    <location>
        <begin position="322"/>
        <end position="455"/>
    </location>
</feature>
<evidence type="ECO:0000259" key="2">
    <source>
        <dbReference type="PROSITE" id="PS50113"/>
    </source>
</evidence>
<keyword evidence="5" id="KW-1185">Reference proteome</keyword>
<proteinExistence type="predicted"/>
<dbReference type="PROSITE" id="PS50887">
    <property type="entry name" value="GGDEF"/>
    <property type="match status" value="1"/>
</dbReference>
<dbReference type="EC" id="2.7.7.65" evidence="4"/>
<dbReference type="InterPro" id="IPR043128">
    <property type="entry name" value="Rev_trsase/Diguanyl_cyclase"/>
</dbReference>
<organism evidence="4 5">
    <name type="scientific">Bacillus spongiae</name>
    <dbReference type="NCBI Taxonomy" id="2683610"/>
    <lineage>
        <taxon>Bacteria</taxon>
        <taxon>Bacillati</taxon>
        <taxon>Bacillota</taxon>
        <taxon>Bacilli</taxon>
        <taxon>Bacillales</taxon>
        <taxon>Bacillaceae</taxon>
        <taxon>Bacillus</taxon>
    </lineage>
</organism>
<evidence type="ECO:0000259" key="3">
    <source>
        <dbReference type="PROSITE" id="PS50887"/>
    </source>
</evidence>
<keyword evidence="4" id="KW-0548">Nucleotidyltransferase</keyword>
<feature type="domain" description="PAC" evidence="2">
    <location>
        <begin position="238"/>
        <end position="290"/>
    </location>
</feature>
<feature type="domain" description="PAS" evidence="1">
    <location>
        <begin position="165"/>
        <end position="211"/>
    </location>
</feature>
<evidence type="ECO:0000313" key="4">
    <source>
        <dbReference type="EMBL" id="MEI5908722.1"/>
    </source>
</evidence>
<evidence type="ECO:0000259" key="1">
    <source>
        <dbReference type="PROSITE" id="PS50112"/>
    </source>
</evidence>
<dbReference type="InterPro" id="IPR035965">
    <property type="entry name" value="PAS-like_dom_sf"/>
</dbReference>
<comment type="caution">
    <text evidence="4">The sequence shown here is derived from an EMBL/GenBank/DDBJ whole genome shotgun (WGS) entry which is preliminary data.</text>
</comment>
<dbReference type="CDD" id="cd01949">
    <property type="entry name" value="GGDEF"/>
    <property type="match status" value="1"/>
</dbReference>